<dbReference type="EMBL" id="CP066884">
    <property type="protein sequence ID" value="QQM98552.1"/>
    <property type="molecule type" value="Genomic_DNA"/>
</dbReference>
<dbReference type="OMA" id="CLWMAQK"/>
<dbReference type="GO" id="GO:0005886">
    <property type="term" value="C:plasma membrane"/>
    <property type="evidence" value="ECO:0007669"/>
    <property type="project" value="UniProtKB-SubCell"/>
</dbReference>
<name>A0A2A4EH75_STAPS</name>
<feature type="transmembrane region" description="Helical" evidence="8">
    <location>
        <begin position="58"/>
        <end position="78"/>
    </location>
</feature>
<dbReference type="Proteomes" id="UP000595859">
    <property type="component" value="Chromosome"/>
</dbReference>
<dbReference type="RefSeq" id="WP_014613160.1">
    <property type="nucleotide sequence ID" value="NZ_AP019372.1"/>
</dbReference>
<dbReference type="InterPro" id="IPR000390">
    <property type="entry name" value="Small_drug/metabolite_transptr"/>
</dbReference>
<evidence type="ECO:0000256" key="3">
    <source>
        <dbReference type="ARBA" id="ARBA00022475"/>
    </source>
</evidence>
<evidence type="ECO:0000313" key="10">
    <source>
        <dbReference type="EMBL" id="QQM98552.1"/>
    </source>
</evidence>
<evidence type="ECO:0000256" key="5">
    <source>
        <dbReference type="ARBA" id="ARBA00022989"/>
    </source>
</evidence>
<evidence type="ECO:0000256" key="2">
    <source>
        <dbReference type="ARBA" id="ARBA00022448"/>
    </source>
</evidence>
<dbReference type="PANTHER" id="PTHR30561:SF0">
    <property type="entry name" value="GUANIDINIUM EXPORTER"/>
    <property type="match status" value="1"/>
</dbReference>
<dbReference type="Proteomes" id="UP000246800">
    <property type="component" value="Unassembled WGS sequence"/>
</dbReference>
<comment type="subcellular location">
    <subcellularLocation>
        <location evidence="1 7">Cell membrane</location>
        <topology evidence="1 7">Multi-pass membrane protein</topology>
    </subcellularLocation>
</comment>
<dbReference type="GeneID" id="93823633"/>
<dbReference type="EMBL" id="QEIT01000011">
    <property type="protein sequence ID" value="PWZ76611.1"/>
    <property type="molecule type" value="Genomic_DNA"/>
</dbReference>
<dbReference type="SUPFAM" id="SSF103481">
    <property type="entry name" value="Multidrug resistance efflux transporter EmrE"/>
    <property type="match status" value="1"/>
</dbReference>
<organism evidence="9 11">
    <name type="scientific">Staphylococcus pseudintermedius</name>
    <dbReference type="NCBI Taxonomy" id="283734"/>
    <lineage>
        <taxon>Bacteria</taxon>
        <taxon>Bacillati</taxon>
        <taxon>Bacillota</taxon>
        <taxon>Bacilli</taxon>
        <taxon>Bacillales</taxon>
        <taxon>Staphylococcaceae</taxon>
        <taxon>Staphylococcus</taxon>
        <taxon>Staphylococcus intermedius group</taxon>
    </lineage>
</organism>
<evidence type="ECO:0000256" key="4">
    <source>
        <dbReference type="ARBA" id="ARBA00022692"/>
    </source>
</evidence>
<dbReference type="Pfam" id="PF00893">
    <property type="entry name" value="Multi_Drug_Res"/>
    <property type="match status" value="1"/>
</dbReference>
<keyword evidence="5 8" id="KW-1133">Transmembrane helix</keyword>
<dbReference type="InterPro" id="IPR037185">
    <property type="entry name" value="EmrE-like"/>
</dbReference>
<dbReference type="AlphaFoldDB" id="A0A2A4EH75"/>
<evidence type="ECO:0000256" key="7">
    <source>
        <dbReference type="RuleBase" id="RU003942"/>
    </source>
</evidence>
<dbReference type="GO" id="GO:0022857">
    <property type="term" value="F:transmembrane transporter activity"/>
    <property type="evidence" value="ECO:0007669"/>
    <property type="project" value="InterPro"/>
</dbReference>
<dbReference type="Gene3D" id="1.10.3730.20">
    <property type="match status" value="1"/>
</dbReference>
<evidence type="ECO:0000313" key="9">
    <source>
        <dbReference type="EMBL" id="PWZ76611.1"/>
    </source>
</evidence>
<evidence type="ECO:0000313" key="12">
    <source>
        <dbReference type="Proteomes" id="UP000595859"/>
    </source>
</evidence>
<evidence type="ECO:0000256" key="6">
    <source>
        <dbReference type="ARBA" id="ARBA00023136"/>
    </source>
</evidence>
<keyword evidence="4 7" id="KW-0812">Transmembrane</keyword>
<keyword evidence="2" id="KW-0813">Transport</keyword>
<gene>
    <name evidence="9" type="ORF">DD902_02585</name>
    <name evidence="10" type="ORF">JGZ15_02455</name>
</gene>
<keyword evidence="6 8" id="KW-0472">Membrane</keyword>
<reference evidence="10 12" key="2">
    <citation type="submission" date="2020-12" db="EMBL/GenBank/DDBJ databases">
        <title>Whole genome sequencing and de novo assembly of Staphylococcus pseudintermedius: a novel pangenome approach to unravel pathogenesis of canine pyoderma.</title>
        <authorList>
            <person name="Ferrer L."/>
            <person name="Perez D."/>
            <person name="Fonticoba R."/>
            <person name="Vines J."/>
            <person name="Fabregas N."/>
            <person name="Madronero S."/>
            <person name="Meroni G."/>
            <person name="Martino P."/>
            <person name="Martinez S."/>
            <person name="Cusco A."/>
            <person name="Migura L."/>
            <person name="Francino O."/>
        </authorList>
    </citation>
    <scope>NUCLEOTIDE SEQUENCE [LARGE SCALE GENOMIC DNA]</scope>
    <source>
        <strain evidence="10 12">HSP080</strain>
    </source>
</reference>
<sequence>MSWFALLLAGLFEVLGVLWLNEYARQHQKRFIVLLAITFALSLASLSWAMADIPMGTAYAIWTGIGTAGGTILGMVVYHESKQFIRIFFIFLIIISAVGLKLVV</sequence>
<dbReference type="PANTHER" id="PTHR30561">
    <property type="entry name" value="SMR FAMILY PROTON-DEPENDENT DRUG EFFLUX TRANSPORTER SUGE"/>
    <property type="match status" value="1"/>
</dbReference>
<dbReference type="InterPro" id="IPR045324">
    <property type="entry name" value="Small_multidrug_res"/>
</dbReference>
<keyword evidence="3" id="KW-1003">Cell membrane</keyword>
<evidence type="ECO:0000313" key="11">
    <source>
        <dbReference type="Proteomes" id="UP000246800"/>
    </source>
</evidence>
<evidence type="ECO:0000256" key="8">
    <source>
        <dbReference type="SAM" id="Phobius"/>
    </source>
</evidence>
<feature type="transmembrane region" description="Helical" evidence="8">
    <location>
        <begin position="84"/>
        <end position="103"/>
    </location>
</feature>
<protein>
    <submittedName>
        <fullName evidence="9">QacE family quaternary ammonium compound efflux SMR transporter</fullName>
    </submittedName>
</protein>
<accession>A0A2A4EH75</accession>
<comment type="similarity">
    <text evidence="7">Belongs to the drug/metabolite transporter (DMT) superfamily. Small multidrug resistance (SMR) (TC 2.A.7.1) family.</text>
</comment>
<feature type="transmembrane region" description="Helical" evidence="8">
    <location>
        <begin position="32"/>
        <end position="51"/>
    </location>
</feature>
<evidence type="ECO:0000256" key="1">
    <source>
        <dbReference type="ARBA" id="ARBA00004651"/>
    </source>
</evidence>
<reference evidence="9 11" key="1">
    <citation type="journal article" date="2018" name="Vet. Microbiol.">
        <title>Clonal diversity and geographic distribution of methicillin-resistant Staphylococcus pseudintermedius from Australian animals: Discovery of novel sequence types.</title>
        <authorList>
            <person name="Worthing K.A."/>
            <person name="Abraham S."/>
            <person name="Coombs G.W."/>
            <person name="Pang S."/>
            <person name="Saputra S."/>
            <person name="Jordan D."/>
            <person name="Trott D.J."/>
            <person name="Norris J.M."/>
        </authorList>
    </citation>
    <scope>NUCLEOTIDE SEQUENCE [LARGE SCALE GENOMIC DNA]</scope>
    <source>
        <strain evidence="9 11">ST525 1</strain>
    </source>
</reference>
<proteinExistence type="inferred from homology"/>